<comment type="caution">
    <text evidence="5">The sequence shown here is derived from an EMBL/GenBank/DDBJ whole genome shotgun (WGS) entry which is preliminary data.</text>
</comment>
<reference evidence="6" key="1">
    <citation type="journal article" date="2019" name="Int. J. Syst. Evol. Microbiol.">
        <title>The Global Catalogue of Microorganisms (GCM) 10K type strain sequencing project: providing services to taxonomists for standard genome sequencing and annotation.</title>
        <authorList>
            <consortium name="The Broad Institute Genomics Platform"/>
            <consortium name="The Broad Institute Genome Sequencing Center for Infectious Disease"/>
            <person name="Wu L."/>
            <person name="Ma J."/>
        </authorList>
    </citation>
    <scope>NUCLEOTIDE SEQUENCE [LARGE SCALE GENOMIC DNA]</scope>
    <source>
        <strain evidence="6">KCTC 3950</strain>
    </source>
</reference>
<comment type="function">
    <text evidence="2">Counteracts the endogenous Pycsar antiviral defense system. Phosphodiesterase that enables metal-dependent hydrolysis of host cyclic nucleotide Pycsar defense signals such as cCMP and cUMP.</text>
</comment>
<evidence type="ECO:0000256" key="2">
    <source>
        <dbReference type="ARBA" id="ARBA00034301"/>
    </source>
</evidence>
<evidence type="ECO:0000256" key="1">
    <source>
        <dbReference type="ARBA" id="ARBA00034221"/>
    </source>
</evidence>
<dbReference type="Pfam" id="PF00753">
    <property type="entry name" value="Lactamase_B"/>
    <property type="match status" value="1"/>
</dbReference>
<gene>
    <name evidence="5" type="ORF">ACFSUF_18115</name>
</gene>
<dbReference type="PANTHER" id="PTHR42951:SF17">
    <property type="entry name" value="METALLO-BETA-LACTAMASE DOMAIN-CONTAINING PROTEIN"/>
    <property type="match status" value="1"/>
</dbReference>
<dbReference type="PANTHER" id="PTHR42951">
    <property type="entry name" value="METALLO-BETA-LACTAMASE DOMAIN-CONTAINING"/>
    <property type="match status" value="1"/>
</dbReference>
<dbReference type="SMART" id="SM00849">
    <property type="entry name" value="Lactamase_B"/>
    <property type="match status" value="1"/>
</dbReference>
<evidence type="ECO:0000313" key="6">
    <source>
        <dbReference type="Proteomes" id="UP001597541"/>
    </source>
</evidence>
<dbReference type="InterPro" id="IPR050855">
    <property type="entry name" value="NDM-1-like"/>
</dbReference>
<comment type="catalytic activity">
    <reaction evidence="1">
        <text>3',5'-cyclic CMP + H2O = CMP + H(+)</text>
        <dbReference type="Rhea" id="RHEA:72675"/>
        <dbReference type="ChEBI" id="CHEBI:15377"/>
        <dbReference type="ChEBI" id="CHEBI:15378"/>
        <dbReference type="ChEBI" id="CHEBI:58003"/>
        <dbReference type="ChEBI" id="CHEBI:60377"/>
    </reaction>
    <physiologicalReaction direction="left-to-right" evidence="1">
        <dbReference type="Rhea" id="RHEA:72676"/>
    </physiologicalReaction>
</comment>
<dbReference type="SUPFAM" id="SSF56281">
    <property type="entry name" value="Metallo-hydrolase/oxidoreductase"/>
    <property type="match status" value="1"/>
</dbReference>
<dbReference type="InterPro" id="IPR036866">
    <property type="entry name" value="RibonucZ/Hydroxyglut_hydro"/>
</dbReference>
<sequence length="273" mass="29948">MENSFEHTFFPMTSITSGIGKEIVPDVYCYPNQIVNVLYVGNPADGGVMVDAGMPRSADKLIEAAEERFGGKPKAIVLTHGHFDHVGSIVELVEQWGIPVYAHELELPYLTGKADYPPADPSVDGGLVTEMSRLFPNDGINLDANVQALPSDGTIPELPGWRWIHTPGHTPGHVSLFRDSDRALIAGDAFVTVKQESLYKVLLQQKEISGPPKYFTTDWRAAHESVRKLAALQPLSAVTGHGIPMFGEELRSNLTMLADDFERIAVPEQGRYV</sequence>
<dbReference type="CDD" id="cd07721">
    <property type="entry name" value="yflN-like_MBL-fold"/>
    <property type="match status" value="1"/>
</dbReference>
<feature type="domain" description="Metallo-beta-lactamase" evidence="4">
    <location>
        <begin position="34"/>
        <end position="241"/>
    </location>
</feature>
<accession>A0ABW5PIH5</accession>
<comment type="catalytic activity">
    <reaction evidence="3">
        <text>3',5'-cyclic UMP + H2O = UMP + H(+)</text>
        <dbReference type="Rhea" id="RHEA:70575"/>
        <dbReference type="ChEBI" id="CHEBI:15377"/>
        <dbReference type="ChEBI" id="CHEBI:15378"/>
        <dbReference type="ChEBI" id="CHEBI:57865"/>
        <dbReference type="ChEBI" id="CHEBI:184387"/>
    </reaction>
    <physiologicalReaction direction="left-to-right" evidence="3">
        <dbReference type="Rhea" id="RHEA:70576"/>
    </physiologicalReaction>
</comment>
<dbReference type="EMBL" id="JBHUME010000011">
    <property type="protein sequence ID" value="MFD2614329.1"/>
    <property type="molecule type" value="Genomic_DNA"/>
</dbReference>
<dbReference type="Gene3D" id="3.60.15.10">
    <property type="entry name" value="Ribonuclease Z/Hydroxyacylglutathione hydrolase-like"/>
    <property type="match status" value="1"/>
</dbReference>
<protein>
    <submittedName>
        <fullName evidence="5">MBL fold metallo-hydrolase</fullName>
    </submittedName>
</protein>
<evidence type="ECO:0000313" key="5">
    <source>
        <dbReference type="EMBL" id="MFD2614329.1"/>
    </source>
</evidence>
<name>A0ABW5PIH5_9BACL</name>
<keyword evidence="6" id="KW-1185">Reference proteome</keyword>
<evidence type="ECO:0000259" key="4">
    <source>
        <dbReference type="SMART" id="SM00849"/>
    </source>
</evidence>
<evidence type="ECO:0000256" key="3">
    <source>
        <dbReference type="ARBA" id="ARBA00048505"/>
    </source>
</evidence>
<dbReference type="Proteomes" id="UP001597541">
    <property type="component" value="Unassembled WGS sequence"/>
</dbReference>
<organism evidence="5 6">
    <name type="scientific">Paenibacillus gansuensis</name>
    <dbReference type="NCBI Taxonomy" id="306542"/>
    <lineage>
        <taxon>Bacteria</taxon>
        <taxon>Bacillati</taxon>
        <taxon>Bacillota</taxon>
        <taxon>Bacilli</taxon>
        <taxon>Bacillales</taxon>
        <taxon>Paenibacillaceae</taxon>
        <taxon>Paenibacillus</taxon>
    </lineage>
</organism>
<dbReference type="InterPro" id="IPR001279">
    <property type="entry name" value="Metallo-B-lactamas"/>
</dbReference>
<dbReference type="RefSeq" id="WP_377605065.1">
    <property type="nucleotide sequence ID" value="NZ_JBHUME010000011.1"/>
</dbReference>
<proteinExistence type="predicted"/>